<dbReference type="EMBL" id="CP022187">
    <property type="protein sequence ID" value="AWI75405.1"/>
    <property type="molecule type" value="Genomic_DNA"/>
</dbReference>
<evidence type="ECO:0000313" key="9">
    <source>
        <dbReference type="EMBL" id="AWI75405.1"/>
    </source>
</evidence>
<dbReference type="Pfam" id="PF00528">
    <property type="entry name" value="BPD_transp_1"/>
    <property type="match status" value="1"/>
</dbReference>
<reference evidence="9 10" key="1">
    <citation type="submission" date="2017-06" db="EMBL/GenBank/DDBJ databases">
        <title>Azoarcus.</title>
        <authorList>
            <person name="Woo J.-H."/>
            <person name="Kim H.-S."/>
        </authorList>
    </citation>
    <scope>NUCLEOTIDE SEQUENCE [LARGE SCALE GENOMIC DNA]</scope>
    <source>
        <strain evidence="9 10">TSPY31</strain>
    </source>
</reference>
<protein>
    <submittedName>
        <fullName evidence="9">ABC transporter permease</fullName>
    </submittedName>
</protein>
<keyword evidence="6 7" id="KW-0472">Membrane</keyword>
<dbReference type="GO" id="GO:0055085">
    <property type="term" value="P:transmembrane transport"/>
    <property type="evidence" value="ECO:0007669"/>
    <property type="project" value="InterPro"/>
</dbReference>
<feature type="transmembrane region" description="Helical" evidence="7">
    <location>
        <begin position="128"/>
        <end position="148"/>
    </location>
</feature>
<evidence type="ECO:0000256" key="6">
    <source>
        <dbReference type="ARBA" id="ARBA00023136"/>
    </source>
</evidence>
<dbReference type="Proteomes" id="UP000244930">
    <property type="component" value="Chromosome"/>
</dbReference>
<dbReference type="PANTHER" id="PTHR30151">
    <property type="entry name" value="ALKANE SULFONATE ABC TRANSPORTER-RELATED, MEMBRANE SUBUNIT"/>
    <property type="match status" value="1"/>
</dbReference>
<accession>A0A2U8GSC5</accession>
<evidence type="ECO:0000256" key="7">
    <source>
        <dbReference type="RuleBase" id="RU363032"/>
    </source>
</evidence>
<keyword evidence="3" id="KW-1003">Cell membrane</keyword>
<dbReference type="KEGG" id="acom:CEW83_09415"/>
<feature type="transmembrane region" description="Helical" evidence="7">
    <location>
        <begin position="154"/>
        <end position="171"/>
    </location>
</feature>
<gene>
    <name evidence="9" type="ORF">CEW83_09415</name>
</gene>
<dbReference type="AlphaFoldDB" id="A0A2U8GSC5"/>
<evidence type="ECO:0000256" key="4">
    <source>
        <dbReference type="ARBA" id="ARBA00022692"/>
    </source>
</evidence>
<dbReference type="InterPro" id="IPR035906">
    <property type="entry name" value="MetI-like_sf"/>
</dbReference>
<feature type="transmembrane region" description="Helical" evidence="7">
    <location>
        <begin position="94"/>
        <end position="116"/>
    </location>
</feature>
<evidence type="ECO:0000256" key="5">
    <source>
        <dbReference type="ARBA" id="ARBA00022989"/>
    </source>
</evidence>
<evidence type="ECO:0000313" key="10">
    <source>
        <dbReference type="Proteomes" id="UP000244930"/>
    </source>
</evidence>
<dbReference type="PROSITE" id="PS50928">
    <property type="entry name" value="ABC_TM1"/>
    <property type="match status" value="1"/>
</dbReference>
<proteinExistence type="inferred from homology"/>
<keyword evidence="5 7" id="KW-1133">Transmembrane helix</keyword>
<sequence>MGRGPGTVIERVQGAGHDTAAQHLAAASAPLSRRFRHGGDAGVRLASLLVFVVLWHVLASVLQSNALPAPLTVFGRVIDETLSLVMPYHLGITLSRVVIAFAAAMVIGTVIGIAMGRWRTLDLFLDGWLVLGLNVPALVTIILCYVWFGLNDTAAIVAVAINKIPTVIVTVREGARAVDPRLMQVASAYRLPRWRTLSRVYLPQLYPYLMAAARTGLSLIWKIVLVVELLGRSNGIGFQLNVFFQFFDIAGILAYTLVFAAIVLVVEAFALRPLERRLTRWRG</sequence>
<feature type="transmembrane region" description="Helical" evidence="7">
    <location>
        <begin position="244"/>
        <end position="271"/>
    </location>
</feature>
<comment type="subcellular location">
    <subcellularLocation>
        <location evidence="1 7">Cell membrane</location>
        <topology evidence="1 7">Multi-pass membrane protein</topology>
    </subcellularLocation>
</comment>
<dbReference type="Gene3D" id="1.10.3720.10">
    <property type="entry name" value="MetI-like"/>
    <property type="match status" value="1"/>
</dbReference>
<feature type="domain" description="ABC transmembrane type-1" evidence="8">
    <location>
        <begin position="90"/>
        <end position="270"/>
    </location>
</feature>
<dbReference type="PANTHER" id="PTHR30151:SF38">
    <property type="entry name" value="ALIPHATIC SULFONATES TRANSPORT PERMEASE PROTEIN SSUC-RELATED"/>
    <property type="match status" value="1"/>
</dbReference>
<name>A0A2U8GSC5_9RHOO</name>
<keyword evidence="4 7" id="KW-0812">Transmembrane</keyword>
<feature type="transmembrane region" description="Helical" evidence="7">
    <location>
        <begin position="41"/>
        <end position="62"/>
    </location>
</feature>
<evidence type="ECO:0000256" key="2">
    <source>
        <dbReference type="ARBA" id="ARBA00022448"/>
    </source>
</evidence>
<keyword evidence="10" id="KW-1185">Reference proteome</keyword>
<comment type="similarity">
    <text evidence="7">Belongs to the binding-protein-dependent transport system permease family.</text>
</comment>
<dbReference type="GO" id="GO:0005886">
    <property type="term" value="C:plasma membrane"/>
    <property type="evidence" value="ECO:0007669"/>
    <property type="project" value="UniProtKB-SubCell"/>
</dbReference>
<dbReference type="CDD" id="cd06261">
    <property type="entry name" value="TM_PBP2"/>
    <property type="match status" value="1"/>
</dbReference>
<dbReference type="SUPFAM" id="SSF161098">
    <property type="entry name" value="MetI-like"/>
    <property type="match status" value="1"/>
</dbReference>
<evidence type="ECO:0000256" key="3">
    <source>
        <dbReference type="ARBA" id="ARBA00022475"/>
    </source>
</evidence>
<organism evidence="9 10">
    <name type="scientific">Parazoarcus communis</name>
    <dbReference type="NCBI Taxonomy" id="41977"/>
    <lineage>
        <taxon>Bacteria</taxon>
        <taxon>Pseudomonadati</taxon>
        <taxon>Pseudomonadota</taxon>
        <taxon>Betaproteobacteria</taxon>
        <taxon>Rhodocyclales</taxon>
        <taxon>Zoogloeaceae</taxon>
        <taxon>Parazoarcus</taxon>
    </lineage>
</organism>
<feature type="transmembrane region" description="Helical" evidence="7">
    <location>
        <begin position="205"/>
        <end position="224"/>
    </location>
</feature>
<evidence type="ECO:0000259" key="8">
    <source>
        <dbReference type="PROSITE" id="PS50928"/>
    </source>
</evidence>
<evidence type="ECO:0000256" key="1">
    <source>
        <dbReference type="ARBA" id="ARBA00004651"/>
    </source>
</evidence>
<keyword evidence="2 7" id="KW-0813">Transport</keyword>
<dbReference type="InterPro" id="IPR000515">
    <property type="entry name" value="MetI-like"/>
</dbReference>